<reference evidence="2" key="1">
    <citation type="submission" date="2020-05" db="EMBL/GenBank/DDBJ databases">
        <authorList>
            <person name="Chiriac C."/>
            <person name="Salcher M."/>
            <person name="Ghai R."/>
            <person name="Kavagutti S V."/>
        </authorList>
    </citation>
    <scope>NUCLEOTIDE SEQUENCE</scope>
</reference>
<dbReference type="AlphaFoldDB" id="A0A6J6FCF5"/>
<feature type="compositionally biased region" description="Low complexity" evidence="1">
    <location>
        <begin position="71"/>
        <end position="90"/>
    </location>
</feature>
<sequence length="189" mass="20292">MALAVVDAVADVAVVQKTPLQRKATRPMRLNPLATRQTQTTMPLQTAAVDASETASAELAVTMTSTASPMTTFSFPSRESSTFSTTTRSSVPRATSQAQQTFTLRSARSRSTTFDAVTRSSVQFASHATTTSRTVRSTTPSRRLISSTAQSQTKPQLATSFPTSHRFTQPRASDSKVVSIQSRRAIASS</sequence>
<dbReference type="EMBL" id="CAEZUE010000020">
    <property type="protein sequence ID" value="CAB4586516.1"/>
    <property type="molecule type" value="Genomic_DNA"/>
</dbReference>
<gene>
    <name evidence="2" type="ORF">UFOPK1788_00263</name>
</gene>
<organism evidence="2">
    <name type="scientific">freshwater metagenome</name>
    <dbReference type="NCBI Taxonomy" id="449393"/>
    <lineage>
        <taxon>unclassified sequences</taxon>
        <taxon>metagenomes</taxon>
        <taxon>ecological metagenomes</taxon>
    </lineage>
</organism>
<evidence type="ECO:0000313" key="2">
    <source>
        <dbReference type="EMBL" id="CAB4586516.1"/>
    </source>
</evidence>
<feature type="compositionally biased region" description="Polar residues" evidence="1">
    <location>
        <begin position="144"/>
        <end position="189"/>
    </location>
</feature>
<protein>
    <submittedName>
        <fullName evidence="2">Unannotated protein</fullName>
    </submittedName>
</protein>
<evidence type="ECO:0000256" key="1">
    <source>
        <dbReference type="SAM" id="MobiDB-lite"/>
    </source>
</evidence>
<accession>A0A6J6FCF5</accession>
<feature type="compositionally biased region" description="Polar residues" evidence="1">
    <location>
        <begin position="92"/>
        <end position="107"/>
    </location>
</feature>
<feature type="region of interest" description="Disordered" evidence="1">
    <location>
        <begin position="71"/>
        <end position="107"/>
    </location>
</feature>
<name>A0A6J6FCF5_9ZZZZ</name>
<feature type="compositionally biased region" description="Low complexity" evidence="1">
    <location>
        <begin position="129"/>
        <end position="143"/>
    </location>
</feature>
<proteinExistence type="predicted"/>
<feature type="region of interest" description="Disordered" evidence="1">
    <location>
        <begin position="126"/>
        <end position="189"/>
    </location>
</feature>